<dbReference type="Pfam" id="PF02190">
    <property type="entry name" value="LON_substr_bdg"/>
    <property type="match status" value="1"/>
</dbReference>
<gene>
    <name evidence="2" type="ORF">HUE56_13100</name>
</gene>
<dbReference type="AlphaFoldDB" id="A0A6N1AJW4"/>
<dbReference type="PANTHER" id="PTHR46732">
    <property type="entry name" value="ATP-DEPENDENT PROTEASE LA (LON) DOMAIN PROTEIN"/>
    <property type="match status" value="1"/>
</dbReference>
<dbReference type="PANTHER" id="PTHR46732:SF8">
    <property type="entry name" value="ATP-DEPENDENT PROTEASE LA (LON) DOMAIN PROTEIN"/>
    <property type="match status" value="1"/>
</dbReference>
<dbReference type="InterPro" id="IPR003111">
    <property type="entry name" value="Lon_prtase_N"/>
</dbReference>
<dbReference type="SMART" id="SM00464">
    <property type="entry name" value="LON"/>
    <property type="match status" value="1"/>
</dbReference>
<accession>A0A6N1AJW4</accession>
<evidence type="ECO:0000313" key="3">
    <source>
        <dbReference type="Proteomes" id="UP000509702"/>
    </source>
</evidence>
<protein>
    <submittedName>
        <fullName evidence="2">LON peptidase substrate-binding domain-containing protein</fullName>
    </submittedName>
</protein>
<keyword evidence="3" id="KW-1185">Reference proteome</keyword>
<dbReference type="KEGG" id="aoz:HUE56_13100"/>
<dbReference type="InterPro" id="IPR015947">
    <property type="entry name" value="PUA-like_sf"/>
</dbReference>
<evidence type="ECO:0000259" key="1">
    <source>
        <dbReference type="PROSITE" id="PS51787"/>
    </source>
</evidence>
<sequence length="226" mass="25088">MTRNPTRYPFDPEFSQLPAMMPIFPLAGVLLLPRARLPLNIFEPRYLAMVEDALGSGRMIGMVQPLDPAGREREPAVYPCGCAGRITSFAETDDGRLLITLTGVARFEIGREVEGARGYRRVVPDWRPFRTDLEPEACGDIDRNRLLGALKTYFRVQGLSVDWKSIESTLDERLVNSLAMICPFTPGEKQALLEAPTLAERGKLLIGLVEMAILDSHDGDGPPPKH</sequence>
<proteinExistence type="predicted"/>
<dbReference type="PROSITE" id="PS51787">
    <property type="entry name" value="LON_N"/>
    <property type="match status" value="1"/>
</dbReference>
<evidence type="ECO:0000313" key="2">
    <source>
        <dbReference type="EMBL" id="QKS51418.1"/>
    </source>
</evidence>
<dbReference type="EMBL" id="CP054619">
    <property type="protein sequence ID" value="QKS51418.1"/>
    <property type="molecule type" value="Genomic_DNA"/>
</dbReference>
<dbReference type="Gene3D" id="2.30.130.40">
    <property type="entry name" value="LON domain-like"/>
    <property type="match status" value="1"/>
</dbReference>
<dbReference type="OrthoDB" id="9806457at2"/>
<dbReference type="InterPro" id="IPR046336">
    <property type="entry name" value="Lon_prtase_N_sf"/>
</dbReference>
<organism evidence="2 3">
    <name type="scientific">Azospirillum oryzae</name>
    <dbReference type="NCBI Taxonomy" id="286727"/>
    <lineage>
        <taxon>Bacteria</taxon>
        <taxon>Pseudomonadati</taxon>
        <taxon>Pseudomonadota</taxon>
        <taxon>Alphaproteobacteria</taxon>
        <taxon>Rhodospirillales</taxon>
        <taxon>Azospirillaceae</taxon>
        <taxon>Azospirillum</taxon>
    </lineage>
</organism>
<name>A0A6N1AJW4_9PROT</name>
<dbReference type="SUPFAM" id="SSF88697">
    <property type="entry name" value="PUA domain-like"/>
    <property type="match status" value="1"/>
</dbReference>
<reference evidence="2 3" key="1">
    <citation type="submission" date="2020-06" db="EMBL/GenBank/DDBJ databases">
        <title>Complete genome of Azosprillum oryzae KACC14407.</title>
        <authorList>
            <person name="Kim M."/>
            <person name="Park Y.-J."/>
            <person name="Shin J.-H."/>
        </authorList>
    </citation>
    <scope>NUCLEOTIDE SEQUENCE [LARGE SCALE GENOMIC DNA]</scope>
    <source>
        <strain evidence="2 3">KACC 14407</strain>
    </source>
</reference>
<dbReference type="Proteomes" id="UP000509702">
    <property type="component" value="Chromosome"/>
</dbReference>
<feature type="domain" description="Lon N-terminal" evidence="1">
    <location>
        <begin position="21"/>
        <end position="213"/>
    </location>
</feature>
<dbReference type="RefSeq" id="WP_149198057.1">
    <property type="nucleotide sequence ID" value="NZ_BSOV01000028.1"/>
</dbReference>